<dbReference type="InterPro" id="IPR050124">
    <property type="entry name" value="tRNA_CCA-adding_enzyme"/>
</dbReference>
<dbReference type="Gene3D" id="3.30.460.10">
    <property type="entry name" value="Beta Polymerase, domain 2"/>
    <property type="match status" value="1"/>
</dbReference>
<dbReference type="GO" id="GO:0008033">
    <property type="term" value="P:tRNA processing"/>
    <property type="evidence" value="ECO:0007669"/>
    <property type="project" value="UniProtKB-KW"/>
</dbReference>
<dbReference type="PANTHER" id="PTHR47545">
    <property type="entry name" value="MULTIFUNCTIONAL CCA PROTEIN"/>
    <property type="match status" value="1"/>
</dbReference>
<evidence type="ECO:0000313" key="12">
    <source>
        <dbReference type="Proteomes" id="UP000425960"/>
    </source>
</evidence>
<sequence length="468" mass="52332">MDQLTDIRFDFLPDPPDGIYLVGGALRDMLTGRTPLDIDLVVRGEITAMAAKIAELTGGRPIDLGKKGFPLFRVVSPTTTIDITPMTGKSIEADLQARDFTFNAMAYDLKAKHLIDCTGGLADIRRKVIRMVSPDAFVHDPARLVRAYRFAAELDFALADATGEAIADHRHRIETVAGERIWAELIKILNTSRCAATFRRMAASGLLTAIFPELEPSIGCTQNRHHRFDVFEHSLRAVHYLETLLANFDRRFPDLAAVARKAGLPDHAPLLKYSALLHDVGKPATRRIETNGRVRFPGHAAKSALIVQTINRRLRLSRHQDKIAETVIRHHIRPLFLFIAWQNGTLGPNGKTRFFNRCGPLALPIVVHAMADIMAKGKTLENRDSDFIRFCHRLAVAHGIFQDRQATTKPLINGYDLMNELGLAPSPRFKQILSKVDEQRLCGTLSSREQALGWVRAYLKRSRPHADA</sequence>
<dbReference type="GO" id="GO:0046872">
    <property type="term" value="F:metal ion binding"/>
    <property type="evidence" value="ECO:0007669"/>
    <property type="project" value="UniProtKB-KW"/>
</dbReference>
<keyword evidence="7" id="KW-0460">Magnesium</keyword>
<protein>
    <submittedName>
        <fullName evidence="11">HDIG domain-containing protein</fullName>
    </submittedName>
</protein>
<dbReference type="GO" id="GO:0000166">
    <property type="term" value="F:nucleotide binding"/>
    <property type="evidence" value="ECO:0007669"/>
    <property type="project" value="UniProtKB-KW"/>
</dbReference>
<keyword evidence="3" id="KW-0819">tRNA processing</keyword>
<dbReference type="EMBL" id="AP021876">
    <property type="protein sequence ID" value="BBO86637.1"/>
    <property type="molecule type" value="Genomic_DNA"/>
</dbReference>
<dbReference type="CDD" id="cd00077">
    <property type="entry name" value="HDc"/>
    <property type="match status" value="1"/>
</dbReference>
<organism evidence="11 12">
    <name type="scientific">Desulfosarcina ovata subsp. sediminis</name>
    <dbReference type="NCBI Taxonomy" id="885957"/>
    <lineage>
        <taxon>Bacteria</taxon>
        <taxon>Pseudomonadati</taxon>
        <taxon>Thermodesulfobacteriota</taxon>
        <taxon>Desulfobacteria</taxon>
        <taxon>Desulfobacterales</taxon>
        <taxon>Desulfosarcinaceae</taxon>
        <taxon>Desulfosarcina</taxon>
    </lineage>
</organism>
<comment type="similarity">
    <text evidence="9">Belongs to the tRNA nucleotidyltransferase/poly(A) polymerase family.</text>
</comment>
<evidence type="ECO:0000256" key="4">
    <source>
        <dbReference type="ARBA" id="ARBA00022695"/>
    </source>
</evidence>
<evidence type="ECO:0000313" key="11">
    <source>
        <dbReference type="EMBL" id="BBO86637.1"/>
    </source>
</evidence>
<evidence type="ECO:0000256" key="6">
    <source>
        <dbReference type="ARBA" id="ARBA00022741"/>
    </source>
</evidence>
<dbReference type="InterPro" id="IPR003607">
    <property type="entry name" value="HD/PDEase_dom"/>
</dbReference>
<keyword evidence="4" id="KW-0548">Nucleotidyltransferase</keyword>
<evidence type="ECO:0000256" key="1">
    <source>
        <dbReference type="ARBA" id="ARBA00001946"/>
    </source>
</evidence>
<dbReference type="SMART" id="SM00471">
    <property type="entry name" value="HDc"/>
    <property type="match status" value="1"/>
</dbReference>
<keyword evidence="2 9" id="KW-0808">Transferase</keyword>
<dbReference type="GO" id="GO:0003723">
    <property type="term" value="F:RNA binding"/>
    <property type="evidence" value="ECO:0007669"/>
    <property type="project" value="UniProtKB-KW"/>
</dbReference>
<dbReference type="Pfam" id="PF12627">
    <property type="entry name" value="PolyA_pol_RNAbd"/>
    <property type="match status" value="1"/>
</dbReference>
<dbReference type="GO" id="GO:0016779">
    <property type="term" value="F:nucleotidyltransferase activity"/>
    <property type="evidence" value="ECO:0007669"/>
    <property type="project" value="UniProtKB-KW"/>
</dbReference>
<dbReference type="SUPFAM" id="SSF81891">
    <property type="entry name" value="Poly A polymerase C-terminal region-like"/>
    <property type="match status" value="1"/>
</dbReference>
<dbReference type="KEGG" id="dov:DSCO28_72030"/>
<accession>A0A5K8A2B5</accession>
<evidence type="ECO:0000256" key="7">
    <source>
        <dbReference type="ARBA" id="ARBA00022842"/>
    </source>
</evidence>
<keyword evidence="6" id="KW-0547">Nucleotide-binding</keyword>
<dbReference type="Pfam" id="PF01743">
    <property type="entry name" value="PolyA_pol"/>
    <property type="match status" value="2"/>
</dbReference>
<dbReference type="SUPFAM" id="SSF81301">
    <property type="entry name" value="Nucleotidyltransferase"/>
    <property type="match status" value="1"/>
</dbReference>
<evidence type="ECO:0000256" key="9">
    <source>
        <dbReference type="RuleBase" id="RU003953"/>
    </source>
</evidence>
<dbReference type="RefSeq" id="WP_155325859.1">
    <property type="nucleotide sequence ID" value="NZ_AP021876.1"/>
</dbReference>
<dbReference type="InterPro" id="IPR006674">
    <property type="entry name" value="HD_domain"/>
</dbReference>
<evidence type="ECO:0000259" key="10">
    <source>
        <dbReference type="PROSITE" id="PS51831"/>
    </source>
</evidence>
<dbReference type="CDD" id="cd05398">
    <property type="entry name" value="NT_ClassII-CCAase"/>
    <property type="match status" value="1"/>
</dbReference>
<evidence type="ECO:0000256" key="3">
    <source>
        <dbReference type="ARBA" id="ARBA00022694"/>
    </source>
</evidence>
<dbReference type="PROSITE" id="PS51831">
    <property type="entry name" value="HD"/>
    <property type="match status" value="1"/>
</dbReference>
<dbReference type="AlphaFoldDB" id="A0A5K8A2B5"/>
<dbReference type="InterPro" id="IPR043519">
    <property type="entry name" value="NT_sf"/>
</dbReference>
<gene>
    <name evidence="11" type="primary">pcnB2</name>
    <name evidence="11" type="ORF">DSCO28_72030</name>
</gene>
<dbReference type="Pfam" id="PF01966">
    <property type="entry name" value="HD"/>
    <property type="match status" value="1"/>
</dbReference>
<dbReference type="InterPro" id="IPR032828">
    <property type="entry name" value="PolyA_RNA-bd"/>
</dbReference>
<keyword evidence="5" id="KW-0479">Metal-binding</keyword>
<feature type="domain" description="HD" evidence="10">
    <location>
        <begin position="230"/>
        <end position="361"/>
    </location>
</feature>
<comment type="cofactor">
    <cofactor evidence="1">
        <name>Mg(2+)</name>
        <dbReference type="ChEBI" id="CHEBI:18420"/>
    </cofactor>
</comment>
<name>A0A5K8A2B5_9BACT</name>
<keyword evidence="8 9" id="KW-0694">RNA-binding</keyword>
<evidence type="ECO:0000256" key="2">
    <source>
        <dbReference type="ARBA" id="ARBA00022679"/>
    </source>
</evidence>
<dbReference type="Proteomes" id="UP000425960">
    <property type="component" value="Chromosome"/>
</dbReference>
<proteinExistence type="inferred from homology"/>
<evidence type="ECO:0000256" key="8">
    <source>
        <dbReference type="ARBA" id="ARBA00022884"/>
    </source>
</evidence>
<dbReference type="Gene3D" id="1.10.3090.10">
    <property type="entry name" value="cca-adding enzyme, domain 2"/>
    <property type="match status" value="2"/>
</dbReference>
<evidence type="ECO:0000256" key="5">
    <source>
        <dbReference type="ARBA" id="ARBA00022723"/>
    </source>
</evidence>
<reference evidence="11 12" key="1">
    <citation type="submission" date="2019-11" db="EMBL/GenBank/DDBJ databases">
        <title>Comparative genomics of hydrocarbon-degrading Desulfosarcina strains.</title>
        <authorList>
            <person name="Watanabe M."/>
            <person name="Kojima H."/>
            <person name="Fukui M."/>
        </authorList>
    </citation>
    <scope>NUCLEOTIDE SEQUENCE [LARGE SCALE GENOMIC DNA]</scope>
    <source>
        <strain evidence="11 12">28bB2T</strain>
    </source>
</reference>
<dbReference type="InterPro" id="IPR002646">
    <property type="entry name" value="PolA_pol_head_dom"/>
</dbReference>